<protein>
    <recommendedName>
        <fullName evidence="2">Tetratricopeptide repeat protein</fullName>
    </recommendedName>
</protein>
<evidence type="ECO:0008006" key="2">
    <source>
        <dbReference type="Google" id="ProtNLM"/>
    </source>
</evidence>
<dbReference type="SUPFAM" id="SSF48452">
    <property type="entry name" value="TPR-like"/>
    <property type="match status" value="1"/>
</dbReference>
<dbReference type="AlphaFoldDB" id="A0A3B0ZDA9"/>
<accession>A0A3B0ZDA9</accession>
<name>A0A3B0ZDA9_9ZZZZ</name>
<proteinExistence type="predicted"/>
<dbReference type="InterPro" id="IPR011990">
    <property type="entry name" value="TPR-like_helical_dom_sf"/>
</dbReference>
<dbReference type="Gene3D" id="1.25.40.10">
    <property type="entry name" value="Tetratricopeptide repeat domain"/>
    <property type="match status" value="2"/>
</dbReference>
<evidence type="ECO:0000313" key="1">
    <source>
        <dbReference type="EMBL" id="VAW84239.1"/>
    </source>
</evidence>
<reference evidence="1" key="1">
    <citation type="submission" date="2018-06" db="EMBL/GenBank/DDBJ databases">
        <authorList>
            <person name="Zhirakovskaya E."/>
        </authorList>
    </citation>
    <scope>NUCLEOTIDE SEQUENCE</scope>
</reference>
<organism evidence="1">
    <name type="scientific">hydrothermal vent metagenome</name>
    <dbReference type="NCBI Taxonomy" id="652676"/>
    <lineage>
        <taxon>unclassified sequences</taxon>
        <taxon>metagenomes</taxon>
        <taxon>ecological metagenomes</taxon>
    </lineage>
</organism>
<dbReference type="EMBL" id="UOFO01000036">
    <property type="protein sequence ID" value="VAW84239.1"/>
    <property type="molecule type" value="Genomic_DNA"/>
</dbReference>
<sequence>MLWTIEGCALTDITVNAYYIETEVQSTKLIMDYLNFTNLLRRQFRVTLSITLWIMCFITSPTFANESDSPSSIPNFAELDAKTSNLKQASINLNAGLNLIEQLFFGEDDKKISNNHHYDYFAALADTKAAILSNRLNINDAETLLLLSELYLNNGMLNETLHSLERIPKNNNITAALDQLFFETAKRYFRKNQYLQAITAFEAIGNTLNEEEERERQATLGLSYLRLGQLDTASQLFDELQGRSDWGTYGRYNLGITLLQQGQIDKGVVVLNKVGRHNFSTEEMKGLKDRANVALGYLFIRKQNPSTAKFYLQRVRLESAYANQALLGIAWANTMSRNYNQALASLLELHERSAASPAVLEAYLAVPYTLTKMKADKQALRFYEAAIKLYKNLIAKTEQTQNALVNEQFIEKLIASEERGYQNLIAQADNNSGPVLQRRILDVISQDKFQETLTNIKNLMAIQPRFARWIERSHNFNSSIALYDPSSSLHKTIIPGEETIEFVDMQDIATRAEALSSEINLAIKANKAYLAYLLDNKLDQESVRLNRYLHQGQFALAQVYDKIITQGAAR</sequence>
<gene>
    <name evidence="1" type="ORF">MNBD_GAMMA16-1500</name>
</gene>